<dbReference type="PROSITE" id="PS01081">
    <property type="entry name" value="HTH_TETR_1"/>
    <property type="match status" value="1"/>
</dbReference>
<accession>A0ABV8VKN1</accession>
<evidence type="ECO:0000259" key="3">
    <source>
        <dbReference type="PROSITE" id="PS50977"/>
    </source>
</evidence>
<dbReference type="PANTHER" id="PTHR30055:SF226">
    <property type="entry name" value="HTH-TYPE TRANSCRIPTIONAL REGULATOR PKSA"/>
    <property type="match status" value="1"/>
</dbReference>
<proteinExistence type="predicted"/>
<reference evidence="5" key="1">
    <citation type="journal article" date="2019" name="Int. J. Syst. Evol. Microbiol.">
        <title>The Global Catalogue of Microorganisms (GCM) 10K type strain sequencing project: providing services to taxonomists for standard genome sequencing and annotation.</title>
        <authorList>
            <consortium name="The Broad Institute Genomics Platform"/>
            <consortium name="The Broad Institute Genome Sequencing Center for Infectious Disease"/>
            <person name="Wu L."/>
            <person name="Ma J."/>
        </authorList>
    </citation>
    <scope>NUCLEOTIDE SEQUENCE [LARGE SCALE GENOMIC DNA]</scope>
    <source>
        <strain evidence="5">IBRC-M 10490</strain>
    </source>
</reference>
<feature type="domain" description="HTH tetR-type" evidence="3">
    <location>
        <begin position="15"/>
        <end position="74"/>
    </location>
</feature>
<dbReference type="PANTHER" id="PTHR30055">
    <property type="entry name" value="HTH-TYPE TRANSCRIPTIONAL REGULATOR RUTR"/>
    <property type="match status" value="1"/>
</dbReference>
<keyword evidence="5" id="KW-1185">Reference proteome</keyword>
<dbReference type="InterPro" id="IPR001647">
    <property type="entry name" value="HTH_TetR"/>
</dbReference>
<name>A0ABV8VKN1_9NOCA</name>
<dbReference type="Proteomes" id="UP001595844">
    <property type="component" value="Unassembled WGS sequence"/>
</dbReference>
<organism evidence="4 5">
    <name type="scientific">Nocardia halotolerans</name>
    <dbReference type="NCBI Taxonomy" id="1755878"/>
    <lineage>
        <taxon>Bacteria</taxon>
        <taxon>Bacillati</taxon>
        <taxon>Actinomycetota</taxon>
        <taxon>Actinomycetes</taxon>
        <taxon>Mycobacteriales</taxon>
        <taxon>Nocardiaceae</taxon>
        <taxon>Nocardia</taxon>
    </lineage>
</organism>
<keyword evidence="1 2" id="KW-0238">DNA-binding</keyword>
<dbReference type="InterPro" id="IPR023772">
    <property type="entry name" value="DNA-bd_HTH_TetR-type_CS"/>
</dbReference>
<evidence type="ECO:0000256" key="2">
    <source>
        <dbReference type="PROSITE-ProRule" id="PRU00335"/>
    </source>
</evidence>
<gene>
    <name evidence="4" type="ORF">ACFO5K_19830</name>
</gene>
<feature type="DNA-binding region" description="H-T-H motif" evidence="2">
    <location>
        <begin position="37"/>
        <end position="56"/>
    </location>
</feature>
<comment type="caution">
    <text evidence="4">The sequence shown here is derived from an EMBL/GenBank/DDBJ whole genome shotgun (WGS) entry which is preliminary data.</text>
</comment>
<dbReference type="Gene3D" id="1.10.357.10">
    <property type="entry name" value="Tetracycline Repressor, domain 2"/>
    <property type="match status" value="1"/>
</dbReference>
<dbReference type="Pfam" id="PF00440">
    <property type="entry name" value="TetR_N"/>
    <property type="match status" value="1"/>
</dbReference>
<dbReference type="InterPro" id="IPR009057">
    <property type="entry name" value="Homeodomain-like_sf"/>
</dbReference>
<dbReference type="RefSeq" id="WP_378564935.1">
    <property type="nucleotide sequence ID" value="NZ_JBHSDL010000025.1"/>
</dbReference>
<protein>
    <submittedName>
        <fullName evidence="4">TetR/AcrR family transcriptional regulator</fullName>
    </submittedName>
</protein>
<dbReference type="SUPFAM" id="SSF46689">
    <property type="entry name" value="Homeodomain-like"/>
    <property type="match status" value="1"/>
</dbReference>
<dbReference type="EMBL" id="JBHSDL010000025">
    <property type="protein sequence ID" value="MFC4376351.1"/>
    <property type="molecule type" value="Genomic_DNA"/>
</dbReference>
<dbReference type="PRINTS" id="PR00455">
    <property type="entry name" value="HTHTETR"/>
</dbReference>
<sequence>MSDAIRKRPRQQRSKDTVDVMLEAAAQMFSREGLATTTNRIAERAGVSIGTLYQYFPNKHAILQELAVRHLLGGGEQLGQVFIRLRETEPPFEETMRAIVDVIIDLHSDRPALHALMHRVAARLPGELAALRAFEDYLVDEIGYHLQRCGRGGDDAALTARTLVHVVDAQIHRVPTRDPITAEQVMELVQRLTPEITLADGRSG</sequence>
<evidence type="ECO:0000313" key="5">
    <source>
        <dbReference type="Proteomes" id="UP001595844"/>
    </source>
</evidence>
<evidence type="ECO:0000256" key="1">
    <source>
        <dbReference type="ARBA" id="ARBA00023125"/>
    </source>
</evidence>
<dbReference type="PROSITE" id="PS50977">
    <property type="entry name" value="HTH_TETR_2"/>
    <property type="match status" value="1"/>
</dbReference>
<evidence type="ECO:0000313" key="4">
    <source>
        <dbReference type="EMBL" id="MFC4376351.1"/>
    </source>
</evidence>
<dbReference type="Pfam" id="PF17918">
    <property type="entry name" value="TetR_C_15"/>
    <property type="match status" value="1"/>
</dbReference>
<dbReference type="InterPro" id="IPR050109">
    <property type="entry name" value="HTH-type_TetR-like_transc_reg"/>
</dbReference>
<dbReference type="InterPro" id="IPR041669">
    <property type="entry name" value="TetR_C_15"/>
</dbReference>